<comment type="caution">
    <text evidence="2">The sequence shown here is derived from an EMBL/GenBank/DDBJ whole genome shotgun (WGS) entry which is preliminary data.</text>
</comment>
<accession>A0AAW0PSD2</accession>
<dbReference type="AlphaFoldDB" id="A0AAW0PSD2"/>
<dbReference type="EMBL" id="JBBPFD010000005">
    <property type="protein sequence ID" value="KAK7925409.1"/>
    <property type="molecule type" value="Genomic_DNA"/>
</dbReference>
<proteinExistence type="predicted"/>
<organism evidence="2 3">
    <name type="scientific">Mugilogobius chulae</name>
    <name type="common">yellowstripe goby</name>
    <dbReference type="NCBI Taxonomy" id="88201"/>
    <lineage>
        <taxon>Eukaryota</taxon>
        <taxon>Metazoa</taxon>
        <taxon>Chordata</taxon>
        <taxon>Craniata</taxon>
        <taxon>Vertebrata</taxon>
        <taxon>Euteleostomi</taxon>
        <taxon>Actinopterygii</taxon>
        <taxon>Neopterygii</taxon>
        <taxon>Teleostei</taxon>
        <taxon>Neoteleostei</taxon>
        <taxon>Acanthomorphata</taxon>
        <taxon>Gobiaria</taxon>
        <taxon>Gobiiformes</taxon>
        <taxon>Gobioidei</taxon>
        <taxon>Gobiidae</taxon>
        <taxon>Gobionellinae</taxon>
        <taxon>Mugilogobius</taxon>
    </lineage>
</organism>
<dbReference type="Proteomes" id="UP001460270">
    <property type="component" value="Unassembled WGS sequence"/>
</dbReference>
<feature type="compositionally biased region" description="Basic residues" evidence="1">
    <location>
        <begin position="23"/>
        <end position="34"/>
    </location>
</feature>
<keyword evidence="3" id="KW-1185">Reference proteome</keyword>
<sequence>MAAPWKQEATTTNPAAAIQHPAKQGKCKVSRAFRKREGLVTKRHKRNTQRGQHEIPSTKSPPAWNVGTSLVLGARRFQCHVTQPGMPEVDAELEDVVGGSEVRGGFGAGRQVCSANPQLARAKTCEASAPRRPSIIQKCSVSSLSNVLKE</sequence>
<reference evidence="3" key="1">
    <citation type="submission" date="2024-04" db="EMBL/GenBank/DDBJ databases">
        <title>Salinicola lusitanus LLJ914,a marine bacterium isolated from the Okinawa Trough.</title>
        <authorList>
            <person name="Li J."/>
        </authorList>
    </citation>
    <scope>NUCLEOTIDE SEQUENCE [LARGE SCALE GENOMIC DNA]</scope>
</reference>
<feature type="region of interest" description="Disordered" evidence="1">
    <location>
        <begin position="1"/>
        <end position="63"/>
    </location>
</feature>
<evidence type="ECO:0000313" key="2">
    <source>
        <dbReference type="EMBL" id="KAK7925409.1"/>
    </source>
</evidence>
<evidence type="ECO:0000313" key="3">
    <source>
        <dbReference type="Proteomes" id="UP001460270"/>
    </source>
</evidence>
<protein>
    <submittedName>
        <fullName evidence="2">Uncharacterized protein</fullName>
    </submittedName>
</protein>
<name>A0AAW0PSD2_9GOBI</name>
<evidence type="ECO:0000256" key="1">
    <source>
        <dbReference type="SAM" id="MobiDB-lite"/>
    </source>
</evidence>
<gene>
    <name evidence="2" type="ORF">WMY93_007719</name>
</gene>